<feature type="transmembrane region" description="Helical" evidence="6">
    <location>
        <begin position="130"/>
        <end position="156"/>
    </location>
</feature>
<dbReference type="OrthoDB" id="9778589at2"/>
<dbReference type="GO" id="GO:0043190">
    <property type="term" value="C:ATP-binding cassette (ABC) transporter complex"/>
    <property type="evidence" value="ECO:0007669"/>
    <property type="project" value="InterPro"/>
</dbReference>
<evidence type="ECO:0000313" key="10">
    <source>
        <dbReference type="Proteomes" id="UP000008495"/>
    </source>
</evidence>
<evidence type="ECO:0000256" key="3">
    <source>
        <dbReference type="ARBA" id="ARBA00022989"/>
    </source>
</evidence>
<dbReference type="PROSITE" id="PS51012">
    <property type="entry name" value="ABC_TM2"/>
    <property type="match status" value="1"/>
</dbReference>
<dbReference type="PANTHER" id="PTHR43229">
    <property type="entry name" value="NODULATION PROTEIN J"/>
    <property type="match status" value="1"/>
</dbReference>
<evidence type="ECO:0000256" key="7">
    <source>
        <dbReference type="SAM" id="MobiDB-lite"/>
    </source>
</evidence>
<evidence type="ECO:0000256" key="2">
    <source>
        <dbReference type="ARBA" id="ARBA00022692"/>
    </source>
</evidence>
<dbReference type="PIRSF" id="PIRSF006648">
    <property type="entry name" value="DrrB"/>
    <property type="match status" value="1"/>
</dbReference>
<feature type="transmembrane region" description="Helical" evidence="6">
    <location>
        <begin position="85"/>
        <end position="109"/>
    </location>
</feature>
<keyword evidence="5" id="KW-0046">Antibiotic resistance</keyword>
<dbReference type="EMBL" id="BAGZ01000024">
    <property type="protein sequence ID" value="GAB79370.1"/>
    <property type="molecule type" value="Genomic_DNA"/>
</dbReference>
<comment type="caution">
    <text evidence="9">The sequence shown here is derived from an EMBL/GenBank/DDBJ whole genome shotgun (WGS) entry which is preliminary data.</text>
</comment>
<keyword evidence="6" id="KW-1003">Cell membrane</keyword>
<feature type="transmembrane region" description="Helical" evidence="6">
    <location>
        <begin position="248"/>
        <end position="270"/>
    </location>
</feature>
<dbReference type="InterPro" id="IPR051784">
    <property type="entry name" value="Nod_factor_ABC_transporter"/>
</dbReference>
<evidence type="ECO:0000256" key="5">
    <source>
        <dbReference type="ARBA" id="ARBA00023251"/>
    </source>
</evidence>
<sequence length="281" mass="30466">MSATPELPTPTTIPPGPPPGPPGHLTLVARQLDYWATVYRRTWRGSVVNSFVTPVLYLTAMGVLLGRLVDGSGSTVGGAPSYLHFVAPGILAGHAMQLATGEALWPVLGKLKWDKTFFGMISTPLRAVDIFGAHLAFITFRVATACAVFMAAMVPFGVYRTWWGALPVLLTQLLIGVAFATPFYAVAVSAQNESQFSMMMRLIVMPLFLFSGAFFPITNLIEPLQWVAWATPLWHGVELTRMFMSGPVSWPAAAGHATYLAVLAGAGAWLSMRRLERRLSS</sequence>
<proteinExistence type="inferred from homology"/>
<keyword evidence="3 6" id="KW-1133">Transmembrane helix</keyword>
<dbReference type="Proteomes" id="UP000008495">
    <property type="component" value="Unassembled WGS sequence"/>
</dbReference>
<reference evidence="9 10" key="1">
    <citation type="submission" date="2012-08" db="EMBL/GenBank/DDBJ databases">
        <title>Whole genome shotgun sequence of Austwickia chelonae NBRC 105200.</title>
        <authorList>
            <person name="Yoshida I."/>
            <person name="Hosoyama A."/>
            <person name="Tsuchikane K."/>
            <person name="Katsumata H."/>
            <person name="Ando Y."/>
            <person name="Ohji S."/>
            <person name="Hamada M."/>
            <person name="Tamura T."/>
            <person name="Yamazoe A."/>
            <person name="Yamazaki S."/>
            <person name="Fujita N."/>
        </authorList>
    </citation>
    <scope>NUCLEOTIDE SEQUENCE [LARGE SCALE GENOMIC DNA]</scope>
    <source>
        <strain evidence="9 10">NBRC 105200</strain>
    </source>
</reference>
<keyword evidence="10" id="KW-1185">Reference proteome</keyword>
<keyword evidence="2 6" id="KW-0812">Transmembrane</keyword>
<gene>
    <name evidence="9" type="ORF">AUCHE_24_00240</name>
</gene>
<dbReference type="InterPro" id="IPR000412">
    <property type="entry name" value="ABC_2_transport"/>
</dbReference>
<dbReference type="GO" id="GO:0046677">
    <property type="term" value="P:response to antibiotic"/>
    <property type="evidence" value="ECO:0007669"/>
    <property type="project" value="UniProtKB-KW"/>
</dbReference>
<feature type="domain" description="ABC transmembrane type-2" evidence="8">
    <location>
        <begin position="45"/>
        <end position="278"/>
    </location>
</feature>
<protein>
    <recommendedName>
        <fullName evidence="6">Transport permease protein</fullName>
    </recommendedName>
</protein>
<feature type="transmembrane region" description="Helical" evidence="6">
    <location>
        <begin position="162"/>
        <end position="186"/>
    </location>
</feature>
<dbReference type="AlphaFoldDB" id="K6VVK0"/>
<dbReference type="STRING" id="100225.SAMN05421595_3088"/>
<dbReference type="PANTHER" id="PTHR43229:SF2">
    <property type="entry name" value="NODULATION PROTEIN J"/>
    <property type="match status" value="1"/>
</dbReference>
<feature type="transmembrane region" description="Helical" evidence="6">
    <location>
        <begin position="198"/>
        <end position="217"/>
    </location>
</feature>
<dbReference type="RefSeq" id="WP_006504128.1">
    <property type="nucleotide sequence ID" value="NZ_BAGZ01000024.1"/>
</dbReference>
<comment type="similarity">
    <text evidence="6">Belongs to the ABC-2 integral membrane protein family.</text>
</comment>
<evidence type="ECO:0000256" key="4">
    <source>
        <dbReference type="ARBA" id="ARBA00023136"/>
    </source>
</evidence>
<dbReference type="eggNOG" id="COG0842">
    <property type="taxonomic scope" value="Bacteria"/>
</dbReference>
<evidence type="ECO:0000259" key="8">
    <source>
        <dbReference type="PROSITE" id="PS51012"/>
    </source>
</evidence>
<dbReference type="InterPro" id="IPR013525">
    <property type="entry name" value="ABC2_TM"/>
</dbReference>
<dbReference type="PRINTS" id="PR00164">
    <property type="entry name" value="ABC2TRNSPORT"/>
</dbReference>
<dbReference type="Pfam" id="PF01061">
    <property type="entry name" value="ABC2_membrane"/>
    <property type="match status" value="1"/>
</dbReference>
<organism evidence="9 10">
    <name type="scientific">Austwickia chelonae NBRC 105200</name>
    <dbReference type="NCBI Taxonomy" id="1184607"/>
    <lineage>
        <taxon>Bacteria</taxon>
        <taxon>Bacillati</taxon>
        <taxon>Actinomycetota</taxon>
        <taxon>Actinomycetes</taxon>
        <taxon>Micrococcales</taxon>
        <taxon>Dermatophilaceae</taxon>
        <taxon>Austwickia</taxon>
    </lineage>
</organism>
<evidence type="ECO:0000313" key="9">
    <source>
        <dbReference type="EMBL" id="GAB79370.1"/>
    </source>
</evidence>
<feature type="transmembrane region" description="Helical" evidence="6">
    <location>
        <begin position="47"/>
        <end position="65"/>
    </location>
</feature>
<dbReference type="GO" id="GO:0140359">
    <property type="term" value="F:ABC-type transporter activity"/>
    <property type="evidence" value="ECO:0007669"/>
    <property type="project" value="InterPro"/>
</dbReference>
<evidence type="ECO:0000256" key="6">
    <source>
        <dbReference type="RuleBase" id="RU361157"/>
    </source>
</evidence>
<feature type="compositionally biased region" description="Pro residues" evidence="7">
    <location>
        <begin position="7"/>
        <end position="22"/>
    </location>
</feature>
<evidence type="ECO:0000256" key="1">
    <source>
        <dbReference type="ARBA" id="ARBA00004141"/>
    </source>
</evidence>
<accession>K6VVK0</accession>
<keyword evidence="6" id="KW-0813">Transport</keyword>
<dbReference type="InterPro" id="IPR047817">
    <property type="entry name" value="ABC2_TM_bact-type"/>
</dbReference>
<keyword evidence="4 6" id="KW-0472">Membrane</keyword>
<comment type="subcellular location">
    <subcellularLocation>
        <location evidence="6">Cell membrane</location>
        <topology evidence="6">Multi-pass membrane protein</topology>
    </subcellularLocation>
    <subcellularLocation>
        <location evidence="1">Membrane</location>
        <topology evidence="1">Multi-pass membrane protein</topology>
    </subcellularLocation>
</comment>
<name>K6VVK0_9MICO</name>
<feature type="region of interest" description="Disordered" evidence="7">
    <location>
        <begin position="1"/>
        <end position="22"/>
    </location>
</feature>